<protein>
    <recommendedName>
        <fullName evidence="3">Antitoxin</fullName>
    </recommendedName>
</protein>
<dbReference type="eggNOG" id="COG3514">
    <property type="taxonomic scope" value="Bacteria"/>
</dbReference>
<evidence type="ECO:0000313" key="2">
    <source>
        <dbReference type="Proteomes" id="UP000008721"/>
    </source>
</evidence>
<reference evidence="1 2" key="1">
    <citation type="journal article" date="2012" name="Stand. Genomic Sci.">
        <title>Complete genome sequence of the sulfur compounds oxidizing chemolithoautotroph Sulfuricurvum kujiense type strain (YK-1(T)).</title>
        <authorList>
            <person name="Han C."/>
            <person name="Kotsyurbenko O."/>
            <person name="Chertkov O."/>
            <person name="Held B."/>
            <person name="Lapidus A."/>
            <person name="Nolan M."/>
            <person name="Lucas S."/>
            <person name="Hammon N."/>
            <person name="Deshpande S."/>
            <person name="Cheng J.F."/>
            <person name="Tapia R."/>
            <person name="Goodwin L.A."/>
            <person name="Pitluck S."/>
            <person name="Liolios K."/>
            <person name="Pagani I."/>
            <person name="Ivanova N."/>
            <person name="Mavromatis K."/>
            <person name="Mikhailova N."/>
            <person name="Pati A."/>
            <person name="Chen A."/>
            <person name="Palaniappan K."/>
            <person name="Land M."/>
            <person name="Hauser L."/>
            <person name="Chang Y.J."/>
            <person name="Jeffries C.D."/>
            <person name="Brambilla E.M."/>
            <person name="Rohde M."/>
            <person name="Spring S."/>
            <person name="Sikorski J."/>
            <person name="Goker M."/>
            <person name="Woyke T."/>
            <person name="Bristow J."/>
            <person name="Eisen J.A."/>
            <person name="Markowitz V."/>
            <person name="Hugenholtz P."/>
            <person name="Kyrpides N.C."/>
            <person name="Klenk H.P."/>
            <person name="Detter J.C."/>
        </authorList>
    </citation>
    <scope>NUCLEOTIDE SEQUENCE [LARGE SCALE GENOMIC DNA]</scope>
    <source>
        <strain evidence="2">ATCC BAA-921 / DSM 16994 / JCM 11577 / YK-1</strain>
    </source>
</reference>
<dbReference type="AlphaFoldDB" id="E4U035"/>
<dbReference type="RefSeq" id="WP_013459397.1">
    <property type="nucleotide sequence ID" value="NC_014762.1"/>
</dbReference>
<dbReference type="KEGG" id="sku:Sulku_0533"/>
<dbReference type="OrthoDB" id="5297245at2"/>
<gene>
    <name evidence="1" type="ordered locus">Sulku_0533</name>
</gene>
<organism evidence="1 2">
    <name type="scientific">Sulfuricurvum kujiense (strain ATCC BAA-921 / DSM 16994 / JCM 11577 / YK-1)</name>
    <dbReference type="NCBI Taxonomy" id="709032"/>
    <lineage>
        <taxon>Bacteria</taxon>
        <taxon>Pseudomonadati</taxon>
        <taxon>Campylobacterota</taxon>
        <taxon>Epsilonproteobacteria</taxon>
        <taxon>Campylobacterales</taxon>
        <taxon>Sulfurimonadaceae</taxon>
        <taxon>Sulfuricurvum</taxon>
    </lineage>
</organism>
<dbReference type="EMBL" id="CP002355">
    <property type="protein sequence ID" value="ADR33200.1"/>
    <property type="molecule type" value="Genomic_DNA"/>
</dbReference>
<proteinExistence type="predicted"/>
<dbReference type="STRING" id="709032.Sulku_0533"/>
<dbReference type="Proteomes" id="UP000008721">
    <property type="component" value="Chromosome"/>
</dbReference>
<sequence length="70" mass="8159">MREEYDFSQSVQNPYAKAAKKQISLNIEVDTIEYFKQLALKTGLPYQTLMNSYLTDCAIRHVEPQVKWSS</sequence>
<evidence type="ECO:0008006" key="3">
    <source>
        <dbReference type="Google" id="ProtNLM"/>
    </source>
</evidence>
<dbReference type="InterPro" id="IPR025528">
    <property type="entry name" value="BrnA_antitoxin"/>
</dbReference>
<accession>E4U035</accession>
<dbReference type="HOGENOM" id="CLU_175653_2_0_7"/>
<dbReference type="Pfam" id="PF14384">
    <property type="entry name" value="BrnA_antitoxin"/>
    <property type="match status" value="1"/>
</dbReference>
<name>E4U035_SULKY</name>
<evidence type="ECO:0000313" key="1">
    <source>
        <dbReference type="EMBL" id="ADR33200.1"/>
    </source>
</evidence>
<keyword evidence="2" id="KW-1185">Reference proteome</keyword>